<gene>
    <name evidence="19 20" type="primary">cobS</name>
    <name evidence="20" type="ORF">J9317_08055</name>
</gene>
<evidence type="ECO:0000256" key="7">
    <source>
        <dbReference type="ARBA" id="ARBA00022475"/>
    </source>
</evidence>
<name>A0ABS5LD93_9BACI</name>
<evidence type="ECO:0000256" key="14">
    <source>
        <dbReference type="ARBA" id="ARBA00025228"/>
    </source>
</evidence>
<evidence type="ECO:0000256" key="17">
    <source>
        <dbReference type="ARBA" id="ARBA00048623"/>
    </source>
</evidence>
<evidence type="ECO:0000256" key="16">
    <source>
        <dbReference type="ARBA" id="ARBA00032853"/>
    </source>
</evidence>
<evidence type="ECO:0000256" key="8">
    <source>
        <dbReference type="ARBA" id="ARBA00022573"/>
    </source>
</evidence>
<keyword evidence="11 19" id="KW-0460">Magnesium</keyword>
<keyword evidence="7 19" id="KW-1003">Cell membrane</keyword>
<protein>
    <recommendedName>
        <fullName evidence="6 19">Adenosylcobinamide-GDP ribazoletransferase</fullName>
        <ecNumber evidence="5 19">2.7.8.26</ecNumber>
    </recommendedName>
    <alternativeName>
        <fullName evidence="16 19">Cobalamin synthase</fullName>
    </alternativeName>
    <alternativeName>
        <fullName evidence="15 19">Cobalamin-5'-phosphate synthase</fullName>
    </alternativeName>
</protein>
<comment type="similarity">
    <text evidence="4 19">Belongs to the CobS family.</text>
</comment>
<dbReference type="Proteomes" id="UP000682403">
    <property type="component" value="Unassembled WGS sequence"/>
</dbReference>
<sequence length="264" mass="29485">MKRIEGILIAIQFFTAVPVKKSFELDEKRVLFAVQWLPFVGLLIGAVLSGMLWLVLMFTPFSMPAAAFIIWLAAILLTGGLHLDGWMDSSDAYFSYRDREKRLEIMKDPRTGAFGVLSVIILLAARFLFIYEVIEGLQWRDYFLILAIPMLSRTGMGALLAAVPSVKSEGLAYFFQKDLKRNKVLRSYFTVFLAAAAVFYMVEPLLSLYLAILAALLVGFTFAAKAFIKKEFGGVTGDLLGAAAEGGETCLWMGLWLLHYYVMA</sequence>
<dbReference type="InterPro" id="IPR003805">
    <property type="entry name" value="CobS"/>
</dbReference>
<dbReference type="GO" id="GO:0051073">
    <property type="term" value="F:adenosylcobinamide-GDP ribazoletransferase activity"/>
    <property type="evidence" value="ECO:0007669"/>
    <property type="project" value="UniProtKB-EC"/>
</dbReference>
<proteinExistence type="inferred from homology"/>
<feature type="transmembrane region" description="Helical" evidence="19">
    <location>
        <begin position="30"/>
        <end position="55"/>
    </location>
</feature>
<comment type="function">
    <text evidence="14 19">Joins adenosylcobinamide-GDP and alpha-ribazole to generate adenosylcobalamin (Ado-cobalamin). Also synthesizes adenosylcobalamin 5'-phosphate from adenosylcobinamide-GDP and alpha-ribazole 5'-phosphate.</text>
</comment>
<keyword evidence="21" id="KW-1185">Reference proteome</keyword>
<reference evidence="20 21" key="1">
    <citation type="submission" date="2021-04" db="EMBL/GenBank/DDBJ databases">
        <title>Metabacillus sp. strain KIGAM252 whole genome sequence.</title>
        <authorList>
            <person name="Seo M.-J."/>
            <person name="Cho E.-S."/>
            <person name="Hwang C.Y."/>
            <person name="Yoon D.J."/>
        </authorList>
    </citation>
    <scope>NUCLEOTIDE SEQUENCE [LARGE SCALE GENOMIC DNA]</scope>
    <source>
        <strain evidence="20 21">KIGAM252</strain>
    </source>
</reference>
<dbReference type="PANTHER" id="PTHR34148:SF1">
    <property type="entry name" value="ADENOSYLCOBINAMIDE-GDP RIBAZOLETRANSFERASE"/>
    <property type="match status" value="1"/>
</dbReference>
<accession>A0ABS5LD93</accession>
<keyword evidence="9 19" id="KW-0808">Transferase</keyword>
<feature type="transmembrane region" description="Helical" evidence="19">
    <location>
        <begin position="142"/>
        <end position="163"/>
    </location>
</feature>
<evidence type="ECO:0000256" key="12">
    <source>
        <dbReference type="ARBA" id="ARBA00022989"/>
    </source>
</evidence>
<evidence type="ECO:0000256" key="9">
    <source>
        <dbReference type="ARBA" id="ARBA00022679"/>
    </source>
</evidence>
<evidence type="ECO:0000313" key="21">
    <source>
        <dbReference type="Proteomes" id="UP000682403"/>
    </source>
</evidence>
<evidence type="ECO:0000256" key="6">
    <source>
        <dbReference type="ARBA" id="ARBA00015850"/>
    </source>
</evidence>
<evidence type="ECO:0000256" key="19">
    <source>
        <dbReference type="HAMAP-Rule" id="MF_00719"/>
    </source>
</evidence>
<evidence type="ECO:0000256" key="15">
    <source>
        <dbReference type="ARBA" id="ARBA00032605"/>
    </source>
</evidence>
<evidence type="ECO:0000256" key="18">
    <source>
        <dbReference type="ARBA" id="ARBA00049504"/>
    </source>
</evidence>
<dbReference type="HAMAP" id="MF_00719">
    <property type="entry name" value="CobS"/>
    <property type="match status" value="1"/>
</dbReference>
<evidence type="ECO:0000256" key="13">
    <source>
        <dbReference type="ARBA" id="ARBA00023136"/>
    </source>
</evidence>
<comment type="catalytic activity">
    <reaction evidence="17 19">
        <text>alpha-ribazole + adenosylcob(III)inamide-GDP = adenosylcob(III)alamin + GMP + H(+)</text>
        <dbReference type="Rhea" id="RHEA:16049"/>
        <dbReference type="ChEBI" id="CHEBI:10329"/>
        <dbReference type="ChEBI" id="CHEBI:15378"/>
        <dbReference type="ChEBI" id="CHEBI:18408"/>
        <dbReference type="ChEBI" id="CHEBI:58115"/>
        <dbReference type="ChEBI" id="CHEBI:60487"/>
        <dbReference type="EC" id="2.7.8.26"/>
    </reaction>
</comment>
<comment type="pathway">
    <text evidence="3 19">Cofactor biosynthesis; adenosylcobalamin biosynthesis; adenosylcobalamin from cob(II)yrinate a,c-diamide: step 7/7.</text>
</comment>
<evidence type="ECO:0000256" key="2">
    <source>
        <dbReference type="ARBA" id="ARBA00004651"/>
    </source>
</evidence>
<dbReference type="EMBL" id="JAGVRK010000001">
    <property type="protein sequence ID" value="MBS2968709.1"/>
    <property type="molecule type" value="Genomic_DNA"/>
</dbReference>
<evidence type="ECO:0000256" key="4">
    <source>
        <dbReference type="ARBA" id="ARBA00010561"/>
    </source>
</evidence>
<comment type="catalytic activity">
    <reaction evidence="18 19">
        <text>alpha-ribazole 5'-phosphate + adenosylcob(III)inamide-GDP = adenosylcob(III)alamin 5'-phosphate + GMP + H(+)</text>
        <dbReference type="Rhea" id="RHEA:23560"/>
        <dbReference type="ChEBI" id="CHEBI:15378"/>
        <dbReference type="ChEBI" id="CHEBI:57918"/>
        <dbReference type="ChEBI" id="CHEBI:58115"/>
        <dbReference type="ChEBI" id="CHEBI:60487"/>
        <dbReference type="ChEBI" id="CHEBI:60493"/>
        <dbReference type="EC" id="2.7.8.26"/>
    </reaction>
</comment>
<organism evidence="20 21">
    <name type="scientific">Metabacillus flavus</name>
    <dbReference type="NCBI Taxonomy" id="2823519"/>
    <lineage>
        <taxon>Bacteria</taxon>
        <taxon>Bacillati</taxon>
        <taxon>Bacillota</taxon>
        <taxon>Bacilli</taxon>
        <taxon>Bacillales</taxon>
        <taxon>Bacillaceae</taxon>
        <taxon>Metabacillus</taxon>
    </lineage>
</organism>
<feature type="transmembrane region" description="Helical" evidence="19">
    <location>
        <begin position="208"/>
        <end position="228"/>
    </location>
</feature>
<evidence type="ECO:0000313" key="20">
    <source>
        <dbReference type="EMBL" id="MBS2968709.1"/>
    </source>
</evidence>
<feature type="transmembrane region" description="Helical" evidence="19">
    <location>
        <begin position="184"/>
        <end position="202"/>
    </location>
</feature>
<dbReference type="NCBIfam" id="TIGR00317">
    <property type="entry name" value="cobS"/>
    <property type="match status" value="1"/>
</dbReference>
<dbReference type="Pfam" id="PF02654">
    <property type="entry name" value="CobS"/>
    <property type="match status" value="1"/>
</dbReference>
<keyword evidence="13 19" id="KW-0472">Membrane</keyword>
<comment type="cofactor">
    <cofactor evidence="1 19">
        <name>Mg(2+)</name>
        <dbReference type="ChEBI" id="CHEBI:18420"/>
    </cofactor>
</comment>
<keyword evidence="8 19" id="KW-0169">Cobalamin biosynthesis</keyword>
<comment type="caution">
    <text evidence="20">The sequence shown here is derived from an EMBL/GenBank/DDBJ whole genome shotgun (WGS) entry which is preliminary data.</text>
</comment>
<dbReference type="EC" id="2.7.8.26" evidence="5 19"/>
<keyword evidence="10 19" id="KW-0812">Transmembrane</keyword>
<evidence type="ECO:0000256" key="3">
    <source>
        <dbReference type="ARBA" id="ARBA00004663"/>
    </source>
</evidence>
<feature type="transmembrane region" description="Helical" evidence="19">
    <location>
        <begin position="61"/>
        <end position="83"/>
    </location>
</feature>
<dbReference type="PANTHER" id="PTHR34148">
    <property type="entry name" value="ADENOSYLCOBINAMIDE-GDP RIBAZOLETRANSFERASE"/>
    <property type="match status" value="1"/>
</dbReference>
<evidence type="ECO:0000256" key="5">
    <source>
        <dbReference type="ARBA" id="ARBA00013200"/>
    </source>
</evidence>
<feature type="transmembrane region" description="Helical" evidence="19">
    <location>
        <begin position="111"/>
        <end position="130"/>
    </location>
</feature>
<evidence type="ECO:0000256" key="1">
    <source>
        <dbReference type="ARBA" id="ARBA00001946"/>
    </source>
</evidence>
<comment type="subcellular location">
    <subcellularLocation>
        <location evidence="2 19">Cell membrane</location>
        <topology evidence="2 19">Multi-pass membrane protein</topology>
    </subcellularLocation>
</comment>
<keyword evidence="12 19" id="KW-1133">Transmembrane helix</keyword>
<evidence type="ECO:0000256" key="11">
    <source>
        <dbReference type="ARBA" id="ARBA00022842"/>
    </source>
</evidence>
<evidence type="ECO:0000256" key="10">
    <source>
        <dbReference type="ARBA" id="ARBA00022692"/>
    </source>
</evidence>